<evidence type="ECO:0000256" key="3">
    <source>
        <dbReference type="SAM" id="MobiDB-lite"/>
    </source>
</evidence>
<dbReference type="EMBL" id="JAWWNJ010000030">
    <property type="protein sequence ID" value="KAK7027002.1"/>
    <property type="molecule type" value="Genomic_DNA"/>
</dbReference>
<evidence type="ECO:0000313" key="6">
    <source>
        <dbReference type="EMBL" id="KAK7027005.1"/>
    </source>
</evidence>
<evidence type="ECO:0000256" key="2">
    <source>
        <dbReference type="ARBA" id="ARBA00023242"/>
    </source>
</evidence>
<dbReference type="EMBL" id="JAWWNJ010000030">
    <property type="protein sequence ID" value="KAK7027005.1"/>
    <property type="molecule type" value="Genomic_DNA"/>
</dbReference>
<feature type="domain" description="Chromo shadow" evidence="4">
    <location>
        <begin position="123"/>
        <end position="176"/>
    </location>
</feature>
<comment type="subcellular location">
    <subcellularLocation>
        <location evidence="1">Nucleus</location>
    </subcellularLocation>
</comment>
<protein>
    <recommendedName>
        <fullName evidence="4">Chromo shadow domain-containing protein</fullName>
    </recommendedName>
</protein>
<dbReference type="GO" id="GO:0005634">
    <property type="term" value="C:nucleus"/>
    <property type="evidence" value="ECO:0007669"/>
    <property type="project" value="UniProtKB-SubCell"/>
</dbReference>
<dbReference type="Proteomes" id="UP001362999">
    <property type="component" value="Unassembled WGS sequence"/>
</dbReference>
<gene>
    <name evidence="5" type="ORF">R3P38DRAFT_2941307</name>
    <name evidence="6" type="ORF">R3P38DRAFT_2941311</name>
</gene>
<reference evidence="5 7" key="1">
    <citation type="journal article" date="2024" name="J Genomics">
        <title>Draft genome sequencing and assembly of Favolaschia claudopus CIRM-BRFM 2984 isolated from oak limbs.</title>
        <authorList>
            <person name="Navarro D."/>
            <person name="Drula E."/>
            <person name="Chaduli D."/>
            <person name="Cazenave R."/>
            <person name="Ahrendt S."/>
            <person name="Wang J."/>
            <person name="Lipzen A."/>
            <person name="Daum C."/>
            <person name="Barry K."/>
            <person name="Grigoriev I.V."/>
            <person name="Favel A."/>
            <person name="Rosso M.N."/>
            <person name="Martin F."/>
        </authorList>
    </citation>
    <scope>NUCLEOTIDE SEQUENCE [LARGE SCALE GENOMIC DNA]</scope>
    <source>
        <strain evidence="5 7">CIRM-BRFM 2984</strain>
    </source>
</reference>
<evidence type="ECO:0000259" key="4">
    <source>
        <dbReference type="Pfam" id="PF01393"/>
    </source>
</evidence>
<feature type="region of interest" description="Disordered" evidence="3">
    <location>
        <begin position="1"/>
        <end position="54"/>
    </location>
</feature>
<dbReference type="Pfam" id="PF01393">
    <property type="entry name" value="Chromo_shadow"/>
    <property type="match status" value="1"/>
</dbReference>
<accession>A0AAW0BM19</accession>
<dbReference type="AlphaFoldDB" id="A0AAW0BM19"/>
<dbReference type="Gene3D" id="2.40.50.40">
    <property type="match status" value="1"/>
</dbReference>
<dbReference type="InterPro" id="IPR008251">
    <property type="entry name" value="Chromo_shadow_dom"/>
</dbReference>
<name>A0AAW0BM19_9AGAR</name>
<dbReference type="SUPFAM" id="SSF54160">
    <property type="entry name" value="Chromo domain-like"/>
    <property type="match status" value="1"/>
</dbReference>
<evidence type="ECO:0000313" key="5">
    <source>
        <dbReference type="EMBL" id="KAK7027002.1"/>
    </source>
</evidence>
<feature type="compositionally biased region" description="Low complexity" evidence="3">
    <location>
        <begin position="1"/>
        <end position="20"/>
    </location>
</feature>
<keyword evidence="2" id="KW-0539">Nucleus</keyword>
<dbReference type="InterPro" id="IPR016197">
    <property type="entry name" value="Chromo-like_dom_sf"/>
</dbReference>
<keyword evidence="7" id="KW-1185">Reference proteome</keyword>
<evidence type="ECO:0000256" key="1">
    <source>
        <dbReference type="ARBA" id="ARBA00004123"/>
    </source>
</evidence>
<evidence type="ECO:0000313" key="7">
    <source>
        <dbReference type="Proteomes" id="UP001362999"/>
    </source>
</evidence>
<organism evidence="5 7">
    <name type="scientific">Favolaschia claudopus</name>
    <dbReference type="NCBI Taxonomy" id="2862362"/>
    <lineage>
        <taxon>Eukaryota</taxon>
        <taxon>Fungi</taxon>
        <taxon>Dikarya</taxon>
        <taxon>Basidiomycota</taxon>
        <taxon>Agaricomycotina</taxon>
        <taxon>Agaricomycetes</taxon>
        <taxon>Agaricomycetidae</taxon>
        <taxon>Agaricales</taxon>
        <taxon>Marasmiineae</taxon>
        <taxon>Mycenaceae</taxon>
        <taxon>Favolaschia</taxon>
    </lineage>
</organism>
<comment type="caution">
    <text evidence="5">The sequence shown here is derived from an EMBL/GenBank/DDBJ whole genome shotgun (WGS) entry which is preliminary data.</text>
</comment>
<proteinExistence type="predicted"/>
<sequence>MSSANSTPRSSPESALSSSSVWDDAWLAHPSDDDSPSDDGRRDSAPYSGVPLALSEIDTPKTFNQLLETGSQSAPALTVTEAKDVLRSLAKQPQSKELAQSRYEASDLTADPELAEEYDELDWENLVQDITTIEYLSGKIMVSFNVRSGHHKSWPSDICRPRFPQKLLQYYESRLRGDLEISLGSPKFLSRSPHRLRMTETNRVHMHFNSCSSS</sequence>